<gene>
    <name evidence="6" type="ORF">Din_035961</name>
</gene>
<dbReference type="FunFam" id="1.10.238.10:FF:000178">
    <property type="entry name" value="Calmodulin-2 A"/>
    <property type="match status" value="1"/>
</dbReference>
<accession>A0A5B7BC52</accession>
<dbReference type="InterPro" id="IPR011992">
    <property type="entry name" value="EF-hand-dom_pair"/>
</dbReference>
<keyword evidence="2" id="KW-0479">Metal-binding</keyword>
<keyword evidence="4" id="KW-0106">Calcium</keyword>
<feature type="domain" description="EF-hand" evidence="5">
    <location>
        <begin position="101"/>
        <end position="136"/>
    </location>
</feature>
<dbReference type="GO" id="GO:0005737">
    <property type="term" value="C:cytoplasm"/>
    <property type="evidence" value="ECO:0007669"/>
    <property type="project" value="UniProtKB-ARBA"/>
</dbReference>
<evidence type="ECO:0000313" key="6">
    <source>
        <dbReference type="EMBL" id="MPA66520.1"/>
    </source>
</evidence>
<proteinExistence type="predicted"/>
<dbReference type="SUPFAM" id="SSF47473">
    <property type="entry name" value="EF-hand"/>
    <property type="match status" value="1"/>
</dbReference>
<dbReference type="AlphaFoldDB" id="A0A5B7BC52"/>
<feature type="domain" description="EF-hand" evidence="5">
    <location>
        <begin position="187"/>
        <end position="222"/>
    </location>
</feature>
<dbReference type="InterPro" id="IPR018247">
    <property type="entry name" value="EF_Hand_1_Ca_BS"/>
</dbReference>
<evidence type="ECO:0000256" key="3">
    <source>
        <dbReference type="ARBA" id="ARBA00022737"/>
    </source>
</evidence>
<keyword evidence="3" id="KW-0677">Repeat</keyword>
<dbReference type="CDD" id="cd00051">
    <property type="entry name" value="EFh"/>
    <property type="match status" value="1"/>
</dbReference>
<evidence type="ECO:0000256" key="1">
    <source>
        <dbReference type="ARBA" id="ARBA00003291"/>
    </source>
</evidence>
<comment type="function">
    <text evidence="1">Potential calcium sensor.</text>
</comment>
<dbReference type="GO" id="GO:0005509">
    <property type="term" value="F:calcium ion binding"/>
    <property type="evidence" value="ECO:0007669"/>
    <property type="project" value="InterPro"/>
</dbReference>
<dbReference type="PROSITE" id="PS00018">
    <property type="entry name" value="EF_HAND_1"/>
    <property type="match status" value="4"/>
</dbReference>
<dbReference type="InterPro" id="IPR002048">
    <property type="entry name" value="EF_hand_dom"/>
</dbReference>
<dbReference type="Pfam" id="PF13499">
    <property type="entry name" value="EF-hand_7"/>
    <property type="match status" value="2"/>
</dbReference>
<dbReference type="Gene3D" id="1.10.238.10">
    <property type="entry name" value="EF-hand"/>
    <property type="match status" value="2"/>
</dbReference>
<organism evidence="6">
    <name type="scientific">Davidia involucrata</name>
    <name type="common">Dove tree</name>
    <dbReference type="NCBI Taxonomy" id="16924"/>
    <lineage>
        <taxon>Eukaryota</taxon>
        <taxon>Viridiplantae</taxon>
        <taxon>Streptophyta</taxon>
        <taxon>Embryophyta</taxon>
        <taxon>Tracheophyta</taxon>
        <taxon>Spermatophyta</taxon>
        <taxon>Magnoliopsida</taxon>
        <taxon>eudicotyledons</taxon>
        <taxon>Gunneridae</taxon>
        <taxon>Pentapetalae</taxon>
        <taxon>asterids</taxon>
        <taxon>Cornales</taxon>
        <taxon>Nyssaceae</taxon>
        <taxon>Davidia</taxon>
    </lineage>
</organism>
<evidence type="ECO:0000256" key="2">
    <source>
        <dbReference type="ARBA" id="ARBA00022723"/>
    </source>
</evidence>
<feature type="domain" description="EF-hand" evidence="5">
    <location>
        <begin position="65"/>
        <end position="100"/>
    </location>
</feature>
<dbReference type="SMART" id="SM00054">
    <property type="entry name" value="EFh"/>
    <property type="match status" value="4"/>
</dbReference>
<dbReference type="InterPro" id="IPR039647">
    <property type="entry name" value="EF_hand_pair_protein_CML-like"/>
</dbReference>
<dbReference type="PANTHER" id="PTHR10891">
    <property type="entry name" value="EF-HAND CALCIUM-BINDING DOMAIN CONTAINING PROTEIN"/>
    <property type="match status" value="1"/>
</dbReference>
<dbReference type="PROSITE" id="PS50222">
    <property type="entry name" value="EF_HAND_2"/>
    <property type="match status" value="4"/>
</dbReference>
<dbReference type="EMBL" id="GHES01035961">
    <property type="protein sequence ID" value="MPA66520.1"/>
    <property type="molecule type" value="Transcribed_RNA"/>
</dbReference>
<dbReference type="GO" id="GO:0043226">
    <property type="term" value="C:organelle"/>
    <property type="evidence" value="ECO:0007669"/>
    <property type="project" value="UniProtKB-ARBA"/>
</dbReference>
<dbReference type="FunFam" id="1.10.238.10:FF:000089">
    <property type="entry name" value="calmodulin-like protein 3"/>
    <property type="match status" value="1"/>
</dbReference>
<evidence type="ECO:0000259" key="5">
    <source>
        <dbReference type="PROSITE" id="PS50222"/>
    </source>
</evidence>
<reference evidence="6" key="1">
    <citation type="submission" date="2019-08" db="EMBL/GenBank/DDBJ databases">
        <title>Reference gene set and small RNA set construction with multiple tissues from Davidia involucrata Baill.</title>
        <authorList>
            <person name="Yang H."/>
            <person name="Zhou C."/>
            <person name="Li G."/>
            <person name="Wang J."/>
            <person name="Gao P."/>
            <person name="Wang M."/>
            <person name="Wang R."/>
            <person name="Zhao Y."/>
        </authorList>
    </citation>
    <scope>NUCLEOTIDE SEQUENCE</scope>
    <source>
        <tissue evidence="6">Mixed with DoveR01_LX</tissue>
    </source>
</reference>
<feature type="domain" description="EF-hand" evidence="5">
    <location>
        <begin position="149"/>
        <end position="184"/>
    </location>
</feature>
<name>A0A5B7BC52_DAVIN</name>
<evidence type="ECO:0000256" key="4">
    <source>
        <dbReference type="ARBA" id="ARBA00022837"/>
    </source>
</evidence>
<protein>
    <submittedName>
        <fullName evidence="6">Putative calmodulin-like protein 3</fullName>
    </submittedName>
</protein>
<sequence>MLMTILTIPLLALVFIFGLIHTKSFPTKKFMAWFQSFSIRRSTTTTPHVSTIGKKKVKINSSTHNKDEVMKSVFATFDKNKDGFITKKELTESLKSMGMLMTEREVGEMVEKVDSNGDGLIDLDEFCELFFDYSMVINGESTSTSINGEDQEELKEAFDVFDGDKDGLITVEELGLVLSSLGLKEGKRLENCREMINKVDMDGDGMVNFLEFKTMMNKAAGKLLPLSMPQ</sequence>